<name>A0ACB8DFJ5_DERSI</name>
<reference evidence="1" key="1">
    <citation type="submission" date="2020-05" db="EMBL/GenBank/DDBJ databases">
        <title>Large-scale comparative analyses of tick genomes elucidate their genetic diversity and vector capacities.</title>
        <authorList>
            <person name="Jia N."/>
            <person name="Wang J."/>
            <person name="Shi W."/>
            <person name="Du L."/>
            <person name="Sun Y."/>
            <person name="Zhan W."/>
            <person name="Jiang J."/>
            <person name="Wang Q."/>
            <person name="Zhang B."/>
            <person name="Ji P."/>
            <person name="Sakyi L.B."/>
            <person name="Cui X."/>
            <person name="Yuan T."/>
            <person name="Jiang B."/>
            <person name="Yang W."/>
            <person name="Lam T.T.-Y."/>
            <person name="Chang Q."/>
            <person name="Ding S."/>
            <person name="Wang X."/>
            <person name="Zhu J."/>
            <person name="Ruan X."/>
            <person name="Zhao L."/>
            <person name="Wei J."/>
            <person name="Que T."/>
            <person name="Du C."/>
            <person name="Cheng J."/>
            <person name="Dai P."/>
            <person name="Han X."/>
            <person name="Huang E."/>
            <person name="Gao Y."/>
            <person name="Liu J."/>
            <person name="Shao H."/>
            <person name="Ye R."/>
            <person name="Li L."/>
            <person name="Wei W."/>
            <person name="Wang X."/>
            <person name="Wang C."/>
            <person name="Yang T."/>
            <person name="Huo Q."/>
            <person name="Li W."/>
            <person name="Guo W."/>
            <person name="Chen H."/>
            <person name="Zhou L."/>
            <person name="Ni X."/>
            <person name="Tian J."/>
            <person name="Zhou Y."/>
            <person name="Sheng Y."/>
            <person name="Liu T."/>
            <person name="Pan Y."/>
            <person name="Xia L."/>
            <person name="Li J."/>
            <person name="Zhao F."/>
            <person name="Cao W."/>
        </authorList>
    </citation>
    <scope>NUCLEOTIDE SEQUENCE</scope>
    <source>
        <strain evidence="1">Dsil-2018</strain>
    </source>
</reference>
<accession>A0ACB8DFJ5</accession>
<keyword evidence="2" id="KW-1185">Reference proteome</keyword>
<comment type="caution">
    <text evidence="1">The sequence shown here is derived from an EMBL/GenBank/DDBJ whole genome shotgun (WGS) entry which is preliminary data.</text>
</comment>
<gene>
    <name evidence="1" type="ORF">HPB49_019236</name>
</gene>
<proteinExistence type="predicted"/>
<sequence>MRYVGLPERVCNLVNCFLTQLTFAMRVAGHATGSFNAKRGVPQGSVLAPFLFNLAMLPLGWAVAAISDIYYIIYADDITVWSVHNDLQRQESALQQALNTADEWCQSIGLTLSTQKTLHMSVANSWGRRRLLDTLIHLHLSGRIFSKAGGARTKIARLLVRTVLQPRLIYSAQLQQLTAIDWARLECINREAMRVVAGLPRCTPNATLQEDAKLNTTDKLIHQRRQARHLKPPFLQLAADLAAYMGSPVSTLPSSEDTLPPWDHQQLTDNKPIGRLRNPVPGPSATFRRHMEEIDAALSTGSLVACTNARCTDIQVVTSTVVQGRPSISANYVSRLTTPVPSVSGELFAIRDATN</sequence>
<evidence type="ECO:0000313" key="1">
    <source>
        <dbReference type="EMBL" id="KAH7966758.1"/>
    </source>
</evidence>
<protein>
    <submittedName>
        <fullName evidence="1">Uncharacterized protein</fullName>
    </submittedName>
</protein>
<organism evidence="1 2">
    <name type="scientific">Dermacentor silvarum</name>
    <name type="common">Tick</name>
    <dbReference type="NCBI Taxonomy" id="543639"/>
    <lineage>
        <taxon>Eukaryota</taxon>
        <taxon>Metazoa</taxon>
        <taxon>Ecdysozoa</taxon>
        <taxon>Arthropoda</taxon>
        <taxon>Chelicerata</taxon>
        <taxon>Arachnida</taxon>
        <taxon>Acari</taxon>
        <taxon>Parasitiformes</taxon>
        <taxon>Ixodida</taxon>
        <taxon>Ixodoidea</taxon>
        <taxon>Ixodidae</taxon>
        <taxon>Rhipicephalinae</taxon>
        <taxon>Dermacentor</taxon>
    </lineage>
</organism>
<evidence type="ECO:0000313" key="2">
    <source>
        <dbReference type="Proteomes" id="UP000821865"/>
    </source>
</evidence>
<dbReference type="Proteomes" id="UP000821865">
    <property type="component" value="Chromosome 2"/>
</dbReference>
<dbReference type="EMBL" id="CM023471">
    <property type="protein sequence ID" value="KAH7966758.1"/>
    <property type="molecule type" value="Genomic_DNA"/>
</dbReference>